<dbReference type="RefSeq" id="WP_098824282.1">
    <property type="nucleotide sequence ID" value="NZ_BCMJ01000003.1"/>
</dbReference>
<reference evidence="2 3" key="1">
    <citation type="submission" date="2015-11" db="EMBL/GenBank/DDBJ databases">
        <title>Draft genome sequences of new species of the genus Lactobacillus isolated from orchardgrass silage.</title>
        <authorList>
            <person name="Tohno M."/>
            <person name="Tanizawa Y."/>
            <person name="Arita M."/>
        </authorList>
    </citation>
    <scope>NUCLEOTIDE SEQUENCE [LARGE SCALE GENOMIC DNA]</scope>
    <source>
        <strain evidence="2 3">IWT5</strain>
    </source>
</reference>
<keyword evidence="3" id="KW-1185">Reference proteome</keyword>
<proteinExistence type="predicted"/>
<protein>
    <submittedName>
        <fullName evidence="2">Uncharacterized protein</fullName>
    </submittedName>
</protein>
<sequence precursor="true">MKFKRILGVFLATMFVFMAFTTQANAKVLKYRTTSSNSFSYTTYHQAFMYGGYEGKDTQLYTTLWAAAHPTTAASVSGFYGVFSDPGYEKIFYARKVKGYPKVMQLKYGKNTWYVSLLDANLYRYNTWRSGHKLISLLPPTDKKHVMLKAHTHVYSSQPWWYNWAFKAHPYYDKYRYSSSHGWYVYD</sequence>
<evidence type="ECO:0000313" key="3">
    <source>
        <dbReference type="Proteomes" id="UP000223370"/>
    </source>
</evidence>
<gene>
    <name evidence="2" type="ORF">IWT5_01079</name>
</gene>
<organism evidence="2 3">
    <name type="scientific">Secundilactobacillus silagincola</name>
    <dbReference type="NCBI Taxonomy" id="1714681"/>
    <lineage>
        <taxon>Bacteria</taxon>
        <taxon>Bacillati</taxon>
        <taxon>Bacillota</taxon>
        <taxon>Bacilli</taxon>
        <taxon>Lactobacillales</taxon>
        <taxon>Lactobacillaceae</taxon>
        <taxon>Secundilactobacillus</taxon>
    </lineage>
</organism>
<evidence type="ECO:0000256" key="1">
    <source>
        <dbReference type="SAM" id="SignalP"/>
    </source>
</evidence>
<dbReference type="Proteomes" id="UP000223370">
    <property type="component" value="Unassembled WGS sequence"/>
</dbReference>
<dbReference type="AlphaFoldDB" id="A0A1Z5J2C8"/>
<comment type="caution">
    <text evidence="2">The sequence shown here is derived from an EMBL/GenBank/DDBJ whole genome shotgun (WGS) entry which is preliminary data.</text>
</comment>
<name>A0A1Z5J2C8_9LACO</name>
<accession>A0A1Z5J2C8</accession>
<evidence type="ECO:0000313" key="2">
    <source>
        <dbReference type="EMBL" id="GAX07928.1"/>
    </source>
</evidence>
<dbReference type="OrthoDB" id="2293310at2"/>
<feature type="signal peptide" evidence="1">
    <location>
        <begin position="1"/>
        <end position="26"/>
    </location>
</feature>
<feature type="chain" id="PRO_5012803256" evidence="1">
    <location>
        <begin position="27"/>
        <end position="187"/>
    </location>
</feature>
<dbReference type="EMBL" id="BCMJ01000003">
    <property type="protein sequence ID" value="GAX07928.1"/>
    <property type="molecule type" value="Genomic_DNA"/>
</dbReference>
<keyword evidence="1" id="KW-0732">Signal</keyword>